<dbReference type="EMBL" id="AP018786">
    <property type="protein sequence ID" value="BBF22154.1"/>
    <property type="molecule type" value="Genomic_DNA"/>
</dbReference>
<keyword evidence="11" id="KW-0448">Lipopolysaccharide biosynthesis</keyword>
<comment type="catalytic activity">
    <reaction evidence="8 11">
        <text>lipid IVA (E. coli) + CMP-3-deoxy-beta-D-manno-octulosonate = alpha-Kdo-(2-&gt;6)-lipid IVA (E. coli) + CMP + H(+)</text>
        <dbReference type="Rhea" id="RHEA:28066"/>
        <dbReference type="ChEBI" id="CHEBI:15378"/>
        <dbReference type="ChEBI" id="CHEBI:58603"/>
        <dbReference type="ChEBI" id="CHEBI:60364"/>
        <dbReference type="ChEBI" id="CHEBI:60377"/>
        <dbReference type="ChEBI" id="CHEBI:85987"/>
        <dbReference type="EC" id="2.4.99.12"/>
    </reaction>
</comment>
<evidence type="ECO:0000256" key="2">
    <source>
        <dbReference type="ARBA" id="ARBA00004713"/>
    </source>
</evidence>
<comment type="subcellular location">
    <subcellularLocation>
        <location evidence="1">Cell envelope</location>
    </subcellularLocation>
    <subcellularLocation>
        <location evidence="11">Cell membrane</location>
    </subcellularLocation>
</comment>
<evidence type="ECO:0000256" key="3">
    <source>
        <dbReference type="ARBA" id="ARBA00012621"/>
    </source>
</evidence>
<dbReference type="GO" id="GO:0030313">
    <property type="term" value="C:cell envelope"/>
    <property type="evidence" value="ECO:0007669"/>
    <property type="project" value="UniProtKB-SubCell"/>
</dbReference>
<feature type="active site" description="Proton acceptor" evidence="9">
    <location>
        <position position="52"/>
    </location>
</feature>
<keyword evidence="11" id="KW-1003">Cell membrane</keyword>
<dbReference type="GO" id="GO:0009244">
    <property type="term" value="P:lipopolysaccharide core region biosynthetic process"/>
    <property type="evidence" value="ECO:0007669"/>
    <property type="project" value="UniProtKB-UniRule"/>
</dbReference>
<evidence type="ECO:0000256" key="8">
    <source>
        <dbReference type="ARBA" id="ARBA00049183"/>
    </source>
</evidence>
<dbReference type="AlphaFoldDB" id="A0A2Z6I701"/>
<dbReference type="GO" id="GO:0009245">
    <property type="term" value="P:lipid A biosynthetic process"/>
    <property type="evidence" value="ECO:0007669"/>
    <property type="project" value="TreeGrafter"/>
</dbReference>
<proteinExistence type="inferred from homology"/>
<feature type="site" description="Transition state stabilizer" evidence="10">
    <location>
        <position position="125"/>
    </location>
</feature>
<dbReference type="Gene3D" id="3.40.50.11720">
    <property type="entry name" value="3-Deoxy-D-manno-octulosonic-acid transferase, N-terminal domain"/>
    <property type="match status" value="1"/>
</dbReference>
<dbReference type="InterPro" id="IPR007507">
    <property type="entry name" value="Glycos_transf_N"/>
</dbReference>
<evidence type="ECO:0000256" key="4">
    <source>
        <dbReference type="ARBA" id="ARBA00019077"/>
    </source>
</evidence>
<evidence type="ECO:0000313" key="14">
    <source>
        <dbReference type="EMBL" id="BBF22154.1"/>
    </source>
</evidence>
<dbReference type="PANTHER" id="PTHR42755:SF1">
    <property type="entry name" value="3-DEOXY-D-MANNO-OCTULOSONIC ACID TRANSFERASE, MITOCHONDRIAL-RELATED"/>
    <property type="match status" value="1"/>
</dbReference>
<organism evidence="14 15">
    <name type="scientific">Sutterella megalosphaeroides</name>
    <dbReference type="NCBI Taxonomy" id="2494234"/>
    <lineage>
        <taxon>Bacteria</taxon>
        <taxon>Pseudomonadati</taxon>
        <taxon>Pseudomonadota</taxon>
        <taxon>Betaproteobacteria</taxon>
        <taxon>Burkholderiales</taxon>
        <taxon>Sutterellaceae</taxon>
        <taxon>Sutterella</taxon>
    </lineage>
</organism>
<protein>
    <recommendedName>
        <fullName evidence="4 11">3-deoxy-D-manno-octulosonic acid transferase</fullName>
        <shortName evidence="11">Kdo transferase</shortName>
        <ecNumber evidence="3 11">2.4.99.12</ecNumber>
    </recommendedName>
    <alternativeName>
        <fullName evidence="7 11">Lipid IV(A) 3-deoxy-D-manno-octulosonic acid transferase</fullName>
    </alternativeName>
</protein>
<dbReference type="Proteomes" id="UP000271003">
    <property type="component" value="Chromosome"/>
</dbReference>
<comment type="function">
    <text evidence="11">Involved in lipopolysaccharide (LPS) biosynthesis. Catalyzes the transfer of 3-deoxy-D-manno-octulosonate (Kdo) residue(s) from CMP-Kdo to lipid IV(A), the tetraacyldisaccharide-1,4'-bisphosphate precursor of lipid A.</text>
</comment>
<dbReference type="GO" id="GO:0005886">
    <property type="term" value="C:plasma membrane"/>
    <property type="evidence" value="ECO:0007669"/>
    <property type="project" value="UniProtKB-SubCell"/>
</dbReference>
<sequence>MVALPLASLYLTWRSRKQPAYSEFWDERFAWSTYPLRGERPRVWIHAVSVGETNAAKPLLERMLADWPECDVLLTHMTPTGREAGEKLVALAPERIHQCYLPYDAPYAVEKFFRQTRPTLGVIMETEVWPNVMHEASRLGIPMVLANARESEKSRRQAERVIDVMGPAFGRFSAVLAQSDEDRDRLASLGATNITVTGSIKFDIKPDLSQVAAARAWRSRLDRPVLLLASTREGEEARFAKALVERPELTERGLVLLVPRHPQRFDEVETVLKSAGLRVVRRSKLAGAHTVPADVQVILGDSMGEMSFYCGLASMTAMGGSFEPFGAQNVIEPAMAGSPVVVGPSIFNFDKIVRDGVAEGAMVQVATPEEALDVFARWLDNPEECAAAGRSALAFAARWGGATDRMMTILEELWQTAQKTESPTY</sequence>
<dbReference type="InterPro" id="IPR039901">
    <property type="entry name" value="Kdotransferase"/>
</dbReference>
<dbReference type="Pfam" id="PF00534">
    <property type="entry name" value="Glycos_transf_1"/>
    <property type="match status" value="1"/>
</dbReference>
<evidence type="ECO:0000256" key="10">
    <source>
        <dbReference type="PIRSR" id="PIRSR639901-2"/>
    </source>
</evidence>
<evidence type="ECO:0000256" key="7">
    <source>
        <dbReference type="ARBA" id="ARBA00031445"/>
    </source>
</evidence>
<keyword evidence="15" id="KW-1185">Reference proteome</keyword>
<dbReference type="PANTHER" id="PTHR42755">
    <property type="entry name" value="3-DEOXY-MANNO-OCTULOSONATE CYTIDYLYLTRANSFERASE"/>
    <property type="match status" value="1"/>
</dbReference>
<accession>A0A2Z6I701</accession>
<feature type="domain" description="3-deoxy-D-manno-octulosonic-acid transferase N-terminal" evidence="13">
    <location>
        <begin position="25"/>
        <end position="204"/>
    </location>
</feature>
<dbReference type="EC" id="2.4.99.12" evidence="3 11"/>
<evidence type="ECO:0000256" key="9">
    <source>
        <dbReference type="PIRSR" id="PIRSR639901-1"/>
    </source>
</evidence>
<dbReference type="KEGG" id="sutt:SUTMEG_00450"/>
<dbReference type="Gene3D" id="3.40.50.2000">
    <property type="entry name" value="Glycogen Phosphorylase B"/>
    <property type="match status" value="1"/>
</dbReference>
<evidence type="ECO:0000259" key="12">
    <source>
        <dbReference type="Pfam" id="PF00534"/>
    </source>
</evidence>
<evidence type="ECO:0000256" key="1">
    <source>
        <dbReference type="ARBA" id="ARBA00004196"/>
    </source>
</evidence>
<evidence type="ECO:0000256" key="5">
    <source>
        <dbReference type="ARBA" id="ARBA00022519"/>
    </source>
</evidence>
<evidence type="ECO:0000313" key="15">
    <source>
        <dbReference type="Proteomes" id="UP000271003"/>
    </source>
</evidence>
<dbReference type="SUPFAM" id="SSF53756">
    <property type="entry name" value="UDP-Glycosyltransferase/glycogen phosphorylase"/>
    <property type="match status" value="1"/>
</dbReference>
<evidence type="ECO:0000259" key="13">
    <source>
        <dbReference type="Pfam" id="PF04413"/>
    </source>
</evidence>
<dbReference type="Pfam" id="PF04413">
    <property type="entry name" value="Glycos_transf_N"/>
    <property type="match status" value="1"/>
</dbReference>
<gene>
    <name evidence="14" type="primary">kdtA</name>
    <name evidence="14" type="ORF">SUTMEG_00450</name>
</gene>
<comment type="pathway">
    <text evidence="2 11">Bacterial outer membrane biogenesis; LPS core biosynthesis.</text>
</comment>
<evidence type="ECO:0000256" key="11">
    <source>
        <dbReference type="RuleBase" id="RU365103"/>
    </source>
</evidence>
<dbReference type="InterPro" id="IPR001296">
    <property type="entry name" value="Glyco_trans_1"/>
</dbReference>
<comment type="similarity">
    <text evidence="11">Belongs to the glycosyltransferase group 1 family.</text>
</comment>
<dbReference type="UniPathway" id="UPA00958"/>
<evidence type="ECO:0000256" key="6">
    <source>
        <dbReference type="ARBA" id="ARBA00022679"/>
    </source>
</evidence>
<dbReference type="InterPro" id="IPR038107">
    <property type="entry name" value="Glycos_transf_N_sf"/>
</dbReference>
<keyword evidence="5" id="KW-0472">Membrane</keyword>
<reference evidence="14 15" key="1">
    <citation type="journal article" date="2018" name="Int. J. Syst. Evol. Microbiol.">
        <title>Mesosutterella multiformis gen. nov., sp. nov., a member of the family Sutterellaceae and Sutterella megalosphaeroides sp. nov., isolated from human faeces.</title>
        <authorList>
            <person name="Sakamoto M."/>
            <person name="Ikeyama N."/>
            <person name="Kunihiro T."/>
            <person name="Iino T."/>
            <person name="Yuki M."/>
            <person name="Ohkuma M."/>
        </authorList>
    </citation>
    <scope>NUCLEOTIDE SEQUENCE [LARGE SCALE GENOMIC DNA]</scope>
    <source>
        <strain evidence="14 15">6FBBBH3</strain>
    </source>
</reference>
<name>A0A2Z6I701_9BURK</name>
<dbReference type="GO" id="GO:0043842">
    <property type="term" value="F:Kdo transferase activity"/>
    <property type="evidence" value="ECO:0007669"/>
    <property type="project" value="UniProtKB-EC"/>
</dbReference>
<feature type="site" description="Transition state stabilizer" evidence="10">
    <location>
        <position position="201"/>
    </location>
</feature>
<keyword evidence="5" id="KW-0997">Cell inner membrane</keyword>
<keyword evidence="6 11" id="KW-0808">Transferase</keyword>
<feature type="domain" description="Glycosyl transferase family 1" evidence="12">
    <location>
        <begin position="277"/>
        <end position="391"/>
    </location>
</feature>